<gene>
    <name evidence="1" type="ORF">PT974_07996</name>
</gene>
<organism evidence="1 2">
    <name type="scientific">Cladobotryum mycophilum</name>
    <dbReference type="NCBI Taxonomy" id="491253"/>
    <lineage>
        <taxon>Eukaryota</taxon>
        <taxon>Fungi</taxon>
        <taxon>Dikarya</taxon>
        <taxon>Ascomycota</taxon>
        <taxon>Pezizomycotina</taxon>
        <taxon>Sordariomycetes</taxon>
        <taxon>Hypocreomycetidae</taxon>
        <taxon>Hypocreales</taxon>
        <taxon>Hypocreaceae</taxon>
        <taxon>Cladobotryum</taxon>
    </lineage>
</organism>
<dbReference type="EMBL" id="JAVFKD010000014">
    <property type="protein sequence ID" value="KAK5989737.1"/>
    <property type="molecule type" value="Genomic_DNA"/>
</dbReference>
<dbReference type="Proteomes" id="UP001338125">
    <property type="component" value="Unassembled WGS sequence"/>
</dbReference>
<protein>
    <submittedName>
        <fullName evidence="1">Uncharacterized protein</fullName>
    </submittedName>
</protein>
<comment type="caution">
    <text evidence="1">The sequence shown here is derived from an EMBL/GenBank/DDBJ whole genome shotgun (WGS) entry which is preliminary data.</text>
</comment>
<evidence type="ECO:0000313" key="1">
    <source>
        <dbReference type="EMBL" id="KAK5989737.1"/>
    </source>
</evidence>
<sequence>MPGKNSQQTSPIPKVEDEIFDSPQFTLPIKQMFTEKFLKQEIQPYLDQSYKKKSEFLSKCAEINKTIKYFVSSPMFKNDQPELTRVLIGELGKKLDAYDDAIEAEIESTNQHLKVYLRYNVSSFPDFISKHFGIDLVGRKDDVEVVRFERLLSIFHERIIVVRERRQQLLEEWVDMILDQPGDIMGDWFQVEIMAASQLTRLGYEPPIFNQETGENRLTFRDEVFATYGFQHDADTKKPMGWCCITGQWLPANKMAFFRFVPSALGEDVAEYLFGPQPGGKSYPRVSRALQSGELVLVPDPDNRDIKILVVGSESCPELFKLHKRLLMFQNKARPDRRYLAFAYVMVALVHQRHRGHQSWERLRDCKFEPSRYIRGSTLQEMAVRIGYMSADEANDFAGRKNKEVKIELKKRNILVSYNLLIMIQNMLW</sequence>
<proteinExistence type="predicted"/>
<keyword evidence="2" id="KW-1185">Reference proteome</keyword>
<name>A0ABR0SC40_9HYPO</name>
<evidence type="ECO:0000313" key="2">
    <source>
        <dbReference type="Proteomes" id="UP001338125"/>
    </source>
</evidence>
<accession>A0ABR0SC40</accession>
<reference evidence="1 2" key="1">
    <citation type="submission" date="2024-01" db="EMBL/GenBank/DDBJ databases">
        <title>Complete genome of Cladobotryum mycophilum ATHUM6906.</title>
        <authorList>
            <person name="Christinaki A.C."/>
            <person name="Myridakis A.I."/>
            <person name="Kouvelis V.N."/>
        </authorList>
    </citation>
    <scope>NUCLEOTIDE SEQUENCE [LARGE SCALE GENOMIC DNA]</scope>
    <source>
        <strain evidence="1 2">ATHUM6906</strain>
    </source>
</reference>